<evidence type="ECO:0000313" key="2">
    <source>
        <dbReference type="Proteomes" id="UP000828390"/>
    </source>
</evidence>
<evidence type="ECO:0000313" key="1">
    <source>
        <dbReference type="EMBL" id="KAH3859487.1"/>
    </source>
</evidence>
<sequence length="63" mass="7362">MSCCNWTNKFLGESEAMRINRLKRAAKELLAEEQAGFRAGGTYLQVIKYYEYSLRNTCYTTRI</sequence>
<dbReference type="EMBL" id="JAIWYP010000003">
    <property type="protein sequence ID" value="KAH3859487.1"/>
    <property type="molecule type" value="Genomic_DNA"/>
</dbReference>
<comment type="caution">
    <text evidence="1">The sequence shown here is derived from an EMBL/GenBank/DDBJ whole genome shotgun (WGS) entry which is preliminary data.</text>
</comment>
<proteinExistence type="predicted"/>
<name>A0A9D4RAE4_DREPO</name>
<dbReference type="AlphaFoldDB" id="A0A9D4RAE4"/>
<keyword evidence="2" id="KW-1185">Reference proteome</keyword>
<accession>A0A9D4RAE4</accession>
<organism evidence="1 2">
    <name type="scientific">Dreissena polymorpha</name>
    <name type="common">Zebra mussel</name>
    <name type="synonym">Mytilus polymorpha</name>
    <dbReference type="NCBI Taxonomy" id="45954"/>
    <lineage>
        <taxon>Eukaryota</taxon>
        <taxon>Metazoa</taxon>
        <taxon>Spiralia</taxon>
        <taxon>Lophotrochozoa</taxon>
        <taxon>Mollusca</taxon>
        <taxon>Bivalvia</taxon>
        <taxon>Autobranchia</taxon>
        <taxon>Heteroconchia</taxon>
        <taxon>Euheterodonta</taxon>
        <taxon>Imparidentia</taxon>
        <taxon>Neoheterodontei</taxon>
        <taxon>Myida</taxon>
        <taxon>Dreissenoidea</taxon>
        <taxon>Dreissenidae</taxon>
        <taxon>Dreissena</taxon>
    </lineage>
</organism>
<reference evidence="1" key="2">
    <citation type="submission" date="2020-11" db="EMBL/GenBank/DDBJ databases">
        <authorList>
            <person name="McCartney M.A."/>
            <person name="Auch B."/>
            <person name="Kono T."/>
            <person name="Mallez S."/>
            <person name="Becker A."/>
            <person name="Gohl D.M."/>
            <person name="Silverstein K.A.T."/>
            <person name="Koren S."/>
            <person name="Bechman K.B."/>
            <person name="Herman A."/>
            <person name="Abrahante J.E."/>
            <person name="Garbe J."/>
        </authorList>
    </citation>
    <scope>NUCLEOTIDE SEQUENCE</scope>
    <source>
        <strain evidence="1">Duluth1</strain>
        <tissue evidence="1">Whole animal</tissue>
    </source>
</reference>
<dbReference type="Proteomes" id="UP000828390">
    <property type="component" value="Unassembled WGS sequence"/>
</dbReference>
<protein>
    <submittedName>
        <fullName evidence="1">Uncharacterized protein</fullName>
    </submittedName>
</protein>
<gene>
    <name evidence="1" type="ORF">DPMN_102304</name>
</gene>
<reference evidence="1" key="1">
    <citation type="journal article" date="2019" name="bioRxiv">
        <title>The Genome of the Zebra Mussel, Dreissena polymorpha: A Resource for Invasive Species Research.</title>
        <authorList>
            <person name="McCartney M.A."/>
            <person name="Auch B."/>
            <person name="Kono T."/>
            <person name="Mallez S."/>
            <person name="Zhang Y."/>
            <person name="Obille A."/>
            <person name="Becker A."/>
            <person name="Abrahante J.E."/>
            <person name="Garbe J."/>
            <person name="Badalamenti J.P."/>
            <person name="Herman A."/>
            <person name="Mangelson H."/>
            <person name="Liachko I."/>
            <person name="Sullivan S."/>
            <person name="Sone E.D."/>
            <person name="Koren S."/>
            <person name="Silverstein K.A.T."/>
            <person name="Beckman K.B."/>
            <person name="Gohl D.M."/>
        </authorList>
    </citation>
    <scope>NUCLEOTIDE SEQUENCE</scope>
    <source>
        <strain evidence="1">Duluth1</strain>
        <tissue evidence="1">Whole animal</tissue>
    </source>
</reference>